<keyword evidence="5" id="KW-1185">Reference proteome</keyword>
<dbReference type="PANTHER" id="PTHR43479:SF7">
    <property type="entry name" value="TETR-FAMILY TRANSCRIPTIONAL REGULATOR"/>
    <property type="match status" value="1"/>
</dbReference>
<gene>
    <name evidence="4" type="ORF">SAMN02745176_02016</name>
</gene>
<dbReference type="PANTHER" id="PTHR43479">
    <property type="entry name" value="ACREF/ENVCD OPERON REPRESSOR-RELATED"/>
    <property type="match status" value="1"/>
</dbReference>
<dbReference type="Gene3D" id="1.10.357.10">
    <property type="entry name" value="Tetracycline Repressor, domain 2"/>
    <property type="match status" value="1"/>
</dbReference>
<dbReference type="GO" id="GO:0003677">
    <property type="term" value="F:DNA binding"/>
    <property type="evidence" value="ECO:0007669"/>
    <property type="project" value="UniProtKB-UniRule"/>
</dbReference>
<dbReference type="InterPro" id="IPR001647">
    <property type="entry name" value="HTH_TetR"/>
</dbReference>
<organism evidence="4 5">
    <name type="scientific">Lutispora thermophila DSM 19022</name>
    <dbReference type="NCBI Taxonomy" id="1122184"/>
    <lineage>
        <taxon>Bacteria</taxon>
        <taxon>Bacillati</taxon>
        <taxon>Bacillota</taxon>
        <taxon>Clostridia</taxon>
        <taxon>Lutisporales</taxon>
        <taxon>Lutisporaceae</taxon>
        <taxon>Lutispora</taxon>
    </lineage>
</organism>
<dbReference type="AlphaFoldDB" id="A0A1M6FKN0"/>
<keyword evidence="1 2" id="KW-0238">DNA-binding</keyword>
<feature type="domain" description="HTH tetR-type" evidence="3">
    <location>
        <begin position="5"/>
        <end position="65"/>
    </location>
</feature>
<dbReference type="SUPFAM" id="SSF46689">
    <property type="entry name" value="Homeodomain-like"/>
    <property type="match status" value="1"/>
</dbReference>
<evidence type="ECO:0000256" key="2">
    <source>
        <dbReference type="PROSITE-ProRule" id="PRU00335"/>
    </source>
</evidence>
<name>A0A1M6FKN0_9FIRM</name>
<evidence type="ECO:0000313" key="5">
    <source>
        <dbReference type="Proteomes" id="UP000184442"/>
    </source>
</evidence>
<sequence length="196" mass="22865">MAKPELTKLLIAETLKMLVEHMPLDKITVQDIVKTCGINRKTFYYHFHDKQALICWIFDYEIANLTRSSQDNMIINNLAEHLYENKNFYIAALTSNVQNNLRDHMFKIAYDIIMNKISGILGSREMSSNSMKMIANYFTNATIGCITQWASEGMKTPLDEYNFIFYPMTQDCLEFIVEKYCSINEKSTVDHDKRVK</sequence>
<feature type="DNA-binding region" description="H-T-H motif" evidence="2">
    <location>
        <begin position="28"/>
        <end position="47"/>
    </location>
</feature>
<dbReference type="STRING" id="1122184.SAMN02745176_02016"/>
<reference evidence="4 5" key="1">
    <citation type="submission" date="2016-11" db="EMBL/GenBank/DDBJ databases">
        <authorList>
            <person name="Jaros S."/>
            <person name="Januszkiewicz K."/>
            <person name="Wedrychowicz H."/>
        </authorList>
    </citation>
    <scope>NUCLEOTIDE SEQUENCE [LARGE SCALE GENOMIC DNA]</scope>
    <source>
        <strain evidence="4 5">DSM 19022</strain>
    </source>
</reference>
<dbReference type="EMBL" id="FQZS01000012">
    <property type="protein sequence ID" value="SHI98192.1"/>
    <property type="molecule type" value="Genomic_DNA"/>
</dbReference>
<proteinExistence type="predicted"/>
<evidence type="ECO:0000256" key="1">
    <source>
        <dbReference type="ARBA" id="ARBA00023125"/>
    </source>
</evidence>
<protein>
    <submittedName>
        <fullName evidence="4">Transcriptional regulator, TetR family</fullName>
    </submittedName>
</protein>
<dbReference type="InterPro" id="IPR009057">
    <property type="entry name" value="Homeodomain-like_sf"/>
</dbReference>
<accession>A0A1M6FKN0</accession>
<dbReference type="InterPro" id="IPR039532">
    <property type="entry name" value="TetR_C_Firmicutes"/>
</dbReference>
<dbReference type="PROSITE" id="PS50977">
    <property type="entry name" value="HTH_TETR_2"/>
    <property type="match status" value="1"/>
</dbReference>
<dbReference type="Pfam" id="PF14278">
    <property type="entry name" value="TetR_C_8"/>
    <property type="match status" value="1"/>
</dbReference>
<dbReference type="RefSeq" id="WP_175548404.1">
    <property type="nucleotide sequence ID" value="NZ_FQZS01000012.1"/>
</dbReference>
<dbReference type="Proteomes" id="UP000184442">
    <property type="component" value="Unassembled WGS sequence"/>
</dbReference>
<dbReference type="Pfam" id="PF00440">
    <property type="entry name" value="TetR_N"/>
    <property type="match status" value="1"/>
</dbReference>
<evidence type="ECO:0000313" key="4">
    <source>
        <dbReference type="EMBL" id="SHI98192.1"/>
    </source>
</evidence>
<dbReference type="InterPro" id="IPR050624">
    <property type="entry name" value="HTH-type_Tx_Regulator"/>
</dbReference>
<evidence type="ECO:0000259" key="3">
    <source>
        <dbReference type="PROSITE" id="PS50977"/>
    </source>
</evidence>